<dbReference type="Pfam" id="PF00496">
    <property type="entry name" value="SBP_bac_5"/>
    <property type="match status" value="1"/>
</dbReference>
<dbReference type="PIRSF" id="PIRSF002741">
    <property type="entry name" value="MppA"/>
    <property type="match status" value="1"/>
</dbReference>
<evidence type="ECO:0000256" key="1">
    <source>
        <dbReference type="ARBA" id="ARBA00005695"/>
    </source>
</evidence>
<dbReference type="Gene3D" id="3.10.105.10">
    <property type="entry name" value="Dipeptide-binding Protein, Domain 3"/>
    <property type="match status" value="1"/>
</dbReference>
<dbReference type="GO" id="GO:0042597">
    <property type="term" value="C:periplasmic space"/>
    <property type="evidence" value="ECO:0007669"/>
    <property type="project" value="UniProtKB-ARBA"/>
</dbReference>
<dbReference type="PANTHER" id="PTHR30290:SF9">
    <property type="entry name" value="OLIGOPEPTIDE-BINDING PROTEIN APPA"/>
    <property type="match status" value="1"/>
</dbReference>
<dbReference type="EMBL" id="MHIK01000044">
    <property type="protein sequence ID" value="OGY50834.1"/>
    <property type="molecule type" value="Genomic_DNA"/>
</dbReference>
<dbReference type="FunFam" id="3.90.76.10:FF:000004">
    <property type="entry name" value="Peptide ABC transporter substrate-binding protein"/>
    <property type="match status" value="1"/>
</dbReference>
<dbReference type="Proteomes" id="UP000178501">
    <property type="component" value="Unassembled WGS sequence"/>
</dbReference>
<dbReference type="SUPFAM" id="SSF53850">
    <property type="entry name" value="Periplasmic binding protein-like II"/>
    <property type="match status" value="1"/>
</dbReference>
<keyword evidence="3" id="KW-0732">Signal</keyword>
<dbReference type="AlphaFoldDB" id="A0A1G1YF20"/>
<sequence>MLEKISLFWRKLKRRKNSGALTETKENTDQTATAALLSRRRELDKKLVYSLNKLKFPTLKQLKHLPEILDKKERRLAVGLEILIAVCLIFIIAIFYGRNFLPAPKIGGEYIEGLIGAPQYLNPLLSQTSDVDADIVRLVFSGLTKFNNQLELAPDLAEKWEKSQDGKTYTFVLKDNLKWHDGEPLTADDVIFTFQSLNDRNFKSPLLASFRGVTAEKVDAKTIKFILAETYPEFLETLTFGILPAHLWEEIPAQNANLAEYNLKPVGSGPWKFKSLAKDKLGNIRSFVLVPNPQYFGKKPYLQKITFKFYPDFETAISAIKNNSAEGMSFLPKELKPRLQGQKSLHYYSLELPQYTAVFFNQKQNDILKEKEVRKALALSVDKEKILTQVLREEGKIINSPILPFDLEPSPDKKIGFDRDLANKTLEDAGWKQISAQDYRAFLKQQQEKAAKADAAATTAEEVQTEPATVEEEMAPDFYRKKNDKILELAVTTVDQPENMKVAELIKENWQAIGVKVTLRIISGGKISRDVIQPRDYQILIFGIISGSGADPYPFWHSSQTQNPGLNLALLANREVDQILTDAKNAKDEEKQKPLYQRFVDFLATDVSAIFLYSPTYTYAVDEKIKGFDTSRITVPADRFNNLENWYIKTNRIWQGKLR</sequence>
<evidence type="ECO:0000256" key="2">
    <source>
        <dbReference type="ARBA" id="ARBA00022448"/>
    </source>
</evidence>
<dbReference type="InterPro" id="IPR039424">
    <property type="entry name" value="SBP_5"/>
</dbReference>
<comment type="caution">
    <text evidence="6">The sequence shown here is derived from an EMBL/GenBank/DDBJ whole genome shotgun (WGS) entry which is preliminary data.</text>
</comment>
<dbReference type="PANTHER" id="PTHR30290">
    <property type="entry name" value="PERIPLASMIC BINDING COMPONENT OF ABC TRANSPORTER"/>
    <property type="match status" value="1"/>
</dbReference>
<keyword evidence="2" id="KW-0813">Transport</keyword>
<comment type="similarity">
    <text evidence="1">Belongs to the bacterial solute-binding protein 5 family.</text>
</comment>
<dbReference type="GO" id="GO:0015833">
    <property type="term" value="P:peptide transport"/>
    <property type="evidence" value="ECO:0007669"/>
    <property type="project" value="TreeGrafter"/>
</dbReference>
<keyword evidence="4" id="KW-0812">Transmembrane</keyword>
<organism evidence="6 7">
    <name type="scientific">Candidatus Buchananbacteria bacterium RIFCSPHIGHO2_02_FULL_45_11b</name>
    <dbReference type="NCBI Taxonomy" id="1797541"/>
    <lineage>
        <taxon>Bacteria</taxon>
        <taxon>Candidatus Buchananiibacteriota</taxon>
    </lineage>
</organism>
<dbReference type="CDD" id="cd08513">
    <property type="entry name" value="PBP2_thermophilic_Hb8_like"/>
    <property type="match status" value="1"/>
</dbReference>
<dbReference type="Gene3D" id="3.40.190.10">
    <property type="entry name" value="Periplasmic binding protein-like II"/>
    <property type="match status" value="1"/>
</dbReference>
<feature type="domain" description="Solute-binding protein family 5" evidence="5">
    <location>
        <begin position="151"/>
        <end position="561"/>
    </location>
</feature>
<dbReference type="Gene3D" id="3.90.76.10">
    <property type="entry name" value="Dipeptide-binding Protein, Domain 1"/>
    <property type="match status" value="1"/>
</dbReference>
<protein>
    <recommendedName>
        <fullName evidence="5">Solute-binding protein family 5 domain-containing protein</fullName>
    </recommendedName>
</protein>
<dbReference type="InterPro" id="IPR000914">
    <property type="entry name" value="SBP_5_dom"/>
</dbReference>
<dbReference type="InterPro" id="IPR030678">
    <property type="entry name" value="Peptide/Ni-bd"/>
</dbReference>
<name>A0A1G1YF20_9BACT</name>
<evidence type="ECO:0000256" key="3">
    <source>
        <dbReference type="ARBA" id="ARBA00022729"/>
    </source>
</evidence>
<evidence type="ECO:0000313" key="7">
    <source>
        <dbReference type="Proteomes" id="UP000178501"/>
    </source>
</evidence>
<keyword evidence="4" id="KW-0472">Membrane</keyword>
<dbReference type="GO" id="GO:0043190">
    <property type="term" value="C:ATP-binding cassette (ABC) transporter complex"/>
    <property type="evidence" value="ECO:0007669"/>
    <property type="project" value="InterPro"/>
</dbReference>
<accession>A0A1G1YF20</accession>
<evidence type="ECO:0000259" key="5">
    <source>
        <dbReference type="Pfam" id="PF00496"/>
    </source>
</evidence>
<dbReference type="GO" id="GO:1904680">
    <property type="term" value="F:peptide transmembrane transporter activity"/>
    <property type="evidence" value="ECO:0007669"/>
    <property type="project" value="TreeGrafter"/>
</dbReference>
<evidence type="ECO:0000256" key="4">
    <source>
        <dbReference type="SAM" id="Phobius"/>
    </source>
</evidence>
<feature type="transmembrane region" description="Helical" evidence="4">
    <location>
        <begin position="76"/>
        <end position="96"/>
    </location>
</feature>
<dbReference type="PROSITE" id="PS01040">
    <property type="entry name" value="SBP_BACTERIAL_5"/>
    <property type="match status" value="1"/>
</dbReference>
<keyword evidence="4" id="KW-1133">Transmembrane helix</keyword>
<proteinExistence type="inferred from homology"/>
<reference evidence="6 7" key="1">
    <citation type="journal article" date="2016" name="Nat. Commun.">
        <title>Thousands of microbial genomes shed light on interconnected biogeochemical processes in an aquifer system.</title>
        <authorList>
            <person name="Anantharaman K."/>
            <person name="Brown C.T."/>
            <person name="Hug L.A."/>
            <person name="Sharon I."/>
            <person name="Castelle C.J."/>
            <person name="Probst A.J."/>
            <person name="Thomas B.C."/>
            <person name="Singh A."/>
            <person name="Wilkins M.J."/>
            <person name="Karaoz U."/>
            <person name="Brodie E.L."/>
            <person name="Williams K.H."/>
            <person name="Hubbard S.S."/>
            <person name="Banfield J.F."/>
        </authorList>
    </citation>
    <scope>NUCLEOTIDE SEQUENCE [LARGE SCALE GENOMIC DNA]</scope>
</reference>
<dbReference type="InterPro" id="IPR023765">
    <property type="entry name" value="SBP_5_CS"/>
</dbReference>
<evidence type="ECO:0000313" key="6">
    <source>
        <dbReference type="EMBL" id="OGY50834.1"/>
    </source>
</evidence>
<gene>
    <name evidence="6" type="ORF">A3J65_02830</name>
</gene>